<name>M2PK29_9PSEU</name>
<dbReference type="InterPro" id="IPR012337">
    <property type="entry name" value="RNaseH-like_sf"/>
</dbReference>
<gene>
    <name evidence="1" type="ORF">C791_5525</name>
</gene>
<dbReference type="Proteomes" id="UP000014137">
    <property type="component" value="Unassembled WGS sequence"/>
</dbReference>
<sequence length="50" mass="5519">MPSRPEHHLADGSENGMDTWIALRRAFDRHGLPVKILSDNGLAISGEHRG</sequence>
<evidence type="ECO:0000313" key="1">
    <source>
        <dbReference type="EMBL" id="EMD24833.1"/>
    </source>
</evidence>
<organism evidence="1 2">
    <name type="scientific">Amycolatopsis azurea DSM 43854</name>
    <dbReference type="NCBI Taxonomy" id="1238180"/>
    <lineage>
        <taxon>Bacteria</taxon>
        <taxon>Bacillati</taxon>
        <taxon>Actinomycetota</taxon>
        <taxon>Actinomycetes</taxon>
        <taxon>Pseudonocardiales</taxon>
        <taxon>Pseudonocardiaceae</taxon>
        <taxon>Amycolatopsis</taxon>
    </lineage>
</organism>
<accession>M2PK29</accession>
<comment type="caution">
    <text evidence="1">The sequence shown here is derived from an EMBL/GenBank/DDBJ whole genome shotgun (WGS) entry which is preliminary data.</text>
</comment>
<dbReference type="PATRIC" id="fig|1238180.3.peg.5441"/>
<dbReference type="SUPFAM" id="SSF53098">
    <property type="entry name" value="Ribonuclease H-like"/>
    <property type="match status" value="1"/>
</dbReference>
<evidence type="ECO:0000313" key="2">
    <source>
        <dbReference type="Proteomes" id="UP000014137"/>
    </source>
</evidence>
<dbReference type="AlphaFoldDB" id="M2PK29"/>
<protein>
    <submittedName>
        <fullName evidence="1">Uncharacterized protein</fullName>
    </submittedName>
</protein>
<reference evidence="1 2" key="1">
    <citation type="submission" date="2012-10" db="EMBL/GenBank/DDBJ databases">
        <title>Genome assembly of Amycolatopsis azurea DSM 43854.</title>
        <authorList>
            <person name="Khatri I."/>
            <person name="Kaur I."/>
            <person name="Subramanian S."/>
            <person name="Mayilraj S."/>
        </authorList>
    </citation>
    <scope>NUCLEOTIDE SEQUENCE [LARGE SCALE GENOMIC DNA]</scope>
    <source>
        <strain evidence="1 2">DSM 43854</strain>
    </source>
</reference>
<dbReference type="EMBL" id="ANMG01000054">
    <property type="protein sequence ID" value="EMD24833.1"/>
    <property type="molecule type" value="Genomic_DNA"/>
</dbReference>
<proteinExistence type="predicted"/>